<sequence>MPACRAPPLRPSFLASAQIHDAVCARQAPKALAPSSQRRRSRNASTAAALAVKPAPTNLESTFHGPVRTVLHKTTSLLPRVLPNRDGLPGPSTSIFWEEVLDGAYDRLNHVSADSHARVVVYGCDEHSGARELVTALLEDPFAPDTRKTAIRRRWEEGPANAERVITHGYAPADSPASLRTPSAWLQQFPAPVELCELPGTTLDRTRSSYVHKALLSSDVPVIVCNPVTTPIANLRSELLLSLQHQNAVLVLVGSPEAARSFEESASKQLPKTLTTVFVDPSRALNAIRTLSAEPGSSVAVQRYQDNYAASGISAFTSAVTQKLSVVSSGGIRALYALSAKEQVKASLCACLATLKTANGDVDAAVVSSMDLRDSVAELEARIEAEVLGVSSANAVQLALGRAKAEVKVVTDRLTWWRCVWRVDDIGDTVRSAVDAAWCRELEDRLIFHSGRLAVSQNTLASTSRTLLSTYKPPSPFYSPLLENTISQIQASPSYPVTTRSLTGPLYARKAQLGYPTNMLHSTAQRVTLGMGTSVLAGFGTAWAGWAEKLGVLSGALAPGMEAETALGAGMMISTLGVWWMVGRWEKAKKRWWRDWDRIGEGLERDVKAQLHTTVREKVAIVPVTTCDGLDRLLEARREEIGQLKDEVAILADEARNLDAKPTP</sequence>
<reference evidence="3 4" key="1">
    <citation type="submission" date="2021-08" db="EMBL/GenBank/DDBJ databases">
        <title>Draft Genome Sequence of Phanerochaete sordida strain YK-624.</title>
        <authorList>
            <person name="Mori T."/>
            <person name="Dohra H."/>
            <person name="Suzuki T."/>
            <person name="Kawagishi H."/>
            <person name="Hirai H."/>
        </authorList>
    </citation>
    <scope>NUCLEOTIDE SEQUENCE [LARGE SCALE GENOMIC DNA]</scope>
    <source>
        <strain evidence="3 4">YK-624</strain>
    </source>
</reference>
<keyword evidence="4" id="KW-1185">Reference proteome</keyword>
<protein>
    <submittedName>
        <fullName evidence="3">Uncharacterized protein</fullName>
    </submittedName>
</protein>
<feature type="coiled-coil region" evidence="1">
    <location>
        <begin position="627"/>
        <end position="661"/>
    </location>
</feature>
<name>A0A9P3LJW1_9APHY</name>
<organism evidence="3 4">
    <name type="scientific">Phanerochaete sordida</name>
    <dbReference type="NCBI Taxonomy" id="48140"/>
    <lineage>
        <taxon>Eukaryota</taxon>
        <taxon>Fungi</taxon>
        <taxon>Dikarya</taxon>
        <taxon>Basidiomycota</taxon>
        <taxon>Agaricomycotina</taxon>
        <taxon>Agaricomycetes</taxon>
        <taxon>Polyporales</taxon>
        <taxon>Phanerochaetaceae</taxon>
        <taxon>Phanerochaete</taxon>
    </lineage>
</organism>
<evidence type="ECO:0000313" key="3">
    <source>
        <dbReference type="EMBL" id="GJE97765.1"/>
    </source>
</evidence>
<dbReference type="PANTHER" id="PTHR38644:SF1">
    <property type="entry name" value="EXPRESSED PROTEIN"/>
    <property type="match status" value="1"/>
</dbReference>
<dbReference type="EMBL" id="BPQB01000076">
    <property type="protein sequence ID" value="GJE97765.1"/>
    <property type="molecule type" value="Genomic_DNA"/>
</dbReference>
<comment type="caution">
    <text evidence="3">The sequence shown here is derived from an EMBL/GenBank/DDBJ whole genome shotgun (WGS) entry which is preliminary data.</text>
</comment>
<dbReference type="Proteomes" id="UP000703269">
    <property type="component" value="Unassembled WGS sequence"/>
</dbReference>
<keyword evidence="1" id="KW-0175">Coiled coil</keyword>
<dbReference type="OrthoDB" id="5319015at2759"/>
<proteinExistence type="predicted"/>
<feature type="region of interest" description="Disordered" evidence="2">
    <location>
        <begin position="30"/>
        <end position="49"/>
    </location>
</feature>
<evidence type="ECO:0000313" key="4">
    <source>
        <dbReference type="Proteomes" id="UP000703269"/>
    </source>
</evidence>
<gene>
    <name evidence="3" type="ORF">PsYK624_139860</name>
</gene>
<accession>A0A9P3LJW1</accession>
<dbReference type="AlphaFoldDB" id="A0A9P3LJW1"/>
<evidence type="ECO:0000256" key="1">
    <source>
        <dbReference type="SAM" id="Coils"/>
    </source>
</evidence>
<evidence type="ECO:0000256" key="2">
    <source>
        <dbReference type="SAM" id="MobiDB-lite"/>
    </source>
</evidence>
<dbReference type="PANTHER" id="PTHR38644">
    <property type="entry name" value="EXPRESSED PROTEIN"/>
    <property type="match status" value="1"/>
</dbReference>